<feature type="compositionally biased region" description="Basic and acidic residues" evidence="1">
    <location>
        <begin position="493"/>
        <end position="504"/>
    </location>
</feature>
<dbReference type="EMBL" id="JXJN01018875">
    <property type="status" value="NOT_ANNOTATED_CDS"/>
    <property type="molecule type" value="Genomic_DNA"/>
</dbReference>
<organism evidence="2 3">
    <name type="scientific">Glossina palpalis gambiensis</name>
    <dbReference type="NCBI Taxonomy" id="67801"/>
    <lineage>
        <taxon>Eukaryota</taxon>
        <taxon>Metazoa</taxon>
        <taxon>Ecdysozoa</taxon>
        <taxon>Arthropoda</taxon>
        <taxon>Hexapoda</taxon>
        <taxon>Insecta</taxon>
        <taxon>Pterygota</taxon>
        <taxon>Neoptera</taxon>
        <taxon>Endopterygota</taxon>
        <taxon>Diptera</taxon>
        <taxon>Brachycera</taxon>
        <taxon>Muscomorpha</taxon>
        <taxon>Hippoboscoidea</taxon>
        <taxon>Glossinidae</taxon>
        <taxon>Glossina</taxon>
    </lineage>
</organism>
<feature type="compositionally biased region" description="Polar residues" evidence="1">
    <location>
        <begin position="460"/>
        <end position="478"/>
    </location>
</feature>
<evidence type="ECO:0000313" key="2">
    <source>
        <dbReference type="EnsemblMetazoa" id="GPPI037874-PA"/>
    </source>
</evidence>
<name>A0A1B0BR11_9MUSC</name>
<feature type="compositionally biased region" description="Pro residues" evidence="1">
    <location>
        <begin position="428"/>
        <end position="437"/>
    </location>
</feature>
<protein>
    <submittedName>
        <fullName evidence="2">Uncharacterized protein</fullName>
    </submittedName>
</protein>
<dbReference type="STRING" id="67801.A0A1B0BR11"/>
<feature type="region of interest" description="Disordered" evidence="1">
    <location>
        <begin position="747"/>
        <end position="770"/>
    </location>
</feature>
<keyword evidence="3" id="KW-1185">Reference proteome</keyword>
<sequence>MCEFNGRKFYGFSMQNDPDLTTSAKNFEFKIIVWGFYENHGEKLVWLVISNQSELTSPPVKGVNRDSATRPEMLERAIQKVNNHNKEDLKNKSKNYNNYYNNCGHTREEGGEYSLMPAEPDVDSHMTRFLNADYKRVRNLSDNEVEKLIGRAKNKPPVSPKKCRESRLPVPHAMHECHREHKDTTKTRNALLTKYKKIMREEACCQTSSEDFDACGKSTMERDYATDSVESHAYLEEYRKPKPQWVEILETSPKEPRVEMHIRDECQLVVPPCEEQFDYFSMPYQNYDAHSLPAMLMNEIVAENLRMAGTKHMNTYEESSTDNNYIVEDSDLEFEYYNRPMYTKYCKPRPPLKDDSLTASNDEGGEPHFIEVEQNDIDCFDMSYIRNASPIQFTEVTEETNEDAAEATELKVNINVRQKSEEQLKALPAPPPPPPDSPTTTDSKKVTTSKLQSKKRKIRSGQQQQSQARTVNSASSRPGTPVSRYCSTTPDDYSPKTKDTHSESKPNTPTAHPADKDTDETAKKKGKKGRSKNLIVSKSIEDLKAEKVVIFNKMTSTQEKIIEVLDKLRLNLLETNIPENAFDKSRRQKNAFEFSVRFSRNFLYPLKGMINDLKFTPSEQFTSLTSNDACARISNIYTLLLQSLNTYQKQLRYFLLDHVPQKLTILIEMIYTTTSACLEKNIFSTQDVVIDCLQQRCSKFIGFLEDMHEGRLNHARQNYRKLTLEKAHSKYDLKMFMNDLNMYEPKLVPKQSPEKPCSKKKSKPKKMSSDVNDVVIEQSIEHIKEKPAEDAISTQMQGLDDKKSSVSFWKIASQTYFKGNDECSPGTSGSRPPKTAAEKIDKQVIEVLQHITKEQVRQVLAPIFDSLGAALGNQVSW</sequence>
<feature type="compositionally biased region" description="Low complexity" evidence="1">
    <location>
        <begin position="438"/>
        <end position="450"/>
    </location>
</feature>
<dbReference type="Proteomes" id="UP000092460">
    <property type="component" value="Unassembled WGS sequence"/>
</dbReference>
<reference evidence="2" key="2">
    <citation type="submission" date="2020-05" db="UniProtKB">
        <authorList>
            <consortium name="EnsemblMetazoa"/>
        </authorList>
    </citation>
    <scope>IDENTIFICATION</scope>
    <source>
        <strain evidence="2">IAEA</strain>
    </source>
</reference>
<proteinExistence type="predicted"/>
<accession>A0A1B0BR11</accession>
<feature type="region of interest" description="Disordered" evidence="1">
    <location>
        <begin position="424"/>
        <end position="531"/>
    </location>
</feature>
<dbReference type="AlphaFoldDB" id="A0A1B0BR11"/>
<reference evidence="3" key="1">
    <citation type="submission" date="2015-01" db="EMBL/GenBank/DDBJ databases">
        <authorList>
            <person name="Aksoy S."/>
            <person name="Warren W."/>
            <person name="Wilson R.K."/>
        </authorList>
    </citation>
    <scope>NUCLEOTIDE SEQUENCE [LARGE SCALE GENOMIC DNA]</scope>
    <source>
        <strain evidence="3">IAEA</strain>
    </source>
</reference>
<evidence type="ECO:0000256" key="1">
    <source>
        <dbReference type="SAM" id="MobiDB-lite"/>
    </source>
</evidence>
<feature type="compositionally biased region" description="Basic and acidic residues" evidence="1">
    <location>
        <begin position="513"/>
        <end position="523"/>
    </location>
</feature>
<dbReference type="VEuPathDB" id="VectorBase:GPPI037874"/>
<evidence type="ECO:0000313" key="3">
    <source>
        <dbReference type="Proteomes" id="UP000092460"/>
    </source>
</evidence>
<feature type="region of interest" description="Disordered" evidence="1">
    <location>
        <begin position="348"/>
        <end position="369"/>
    </location>
</feature>
<dbReference type="EnsemblMetazoa" id="GPPI037874-RA">
    <property type="protein sequence ID" value="GPPI037874-PA"/>
    <property type="gene ID" value="GPPI037874"/>
</dbReference>